<proteinExistence type="inferred from homology"/>
<dbReference type="InterPro" id="IPR036754">
    <property type="entry name" value="YbaK/aa-tRNA-synt-asso_dom_sf"/>
</dbReference>
<dbReference type="Gene3D" id="3.90.960.10">
    <property type="entry name" value="YbaK/aminoacyl-tRNA synthetase-associated domain"/>
    <property type="match status" value="1"/>
</dbReference>
<dbReference type="PANTHER" id="PTHR31423:SF3">
    <property type="entry name" value="PROLYL-TRNA SYNTHETASE ASSOCIATED DOMAIN-CONTAINING PROTEIN 1-RELATED"/>
    <property type="match status" value="1"/>
</dbReference>
<evidence type="ECO:0000256" key="1">
    <source>
        <dbReference type="ARBA" id="ARBA00010201"/>
    </source>
</evidence>
<keyword evidence="3" id="KW-0378">Hydrolase</keyword>
<feature type="domain" description="YbaK/aminoacyl-tRNA synthetase-associated" evidence="2">
    <location>
        <begin position="26"/>
        <end position="151"/>
    </location>
</feature>
<dbReference type="AlphaFoldDB" id="A0A7W6S017"/>
<comment type="similarity">
    <text evidence="1">Belongs to the PRORSD1 family.</text>
</comment>
<dbReference type="InterPro" id="IPR040285">
    <property type="entry name" value="ProX/PRXD1"/>
</dbReference>
<name>A0A7W6S017_9PROT</name>
<dbReference type="PANTHER" id="PTHR31423">
    <property type="entry name" value="YBAK DOMAIN-CONTAINING PROTEIN"/>
    <property type="match status" value="1"/>
</dbReference>
<evidence type="ECO:0000313" key="3">
    <source>
        <dbReference type="EMBL" id="MBB4286237.1"/>
    </source>
</evidence>
<keyword evidence="4" id="KW-1185">Reference proteome</keyword>
<dbReference type="Proteomes" id="UP000555728">
    <property type="component" value="Unassembled WGS sequence"/>
</dbReference>
<reference evidence="3 4" key="1">
    <citation type="submission" date="2020-08" db="EMBL/GenBank/DDBJ databases">
        <title>Genome sequencing of Purple Non-Sulfur Bacteria from various extreme environments.</title>
        <authorList>
            <person name="Mayer M."/>
        </authorList>
    </citation>
    <scope>NUCLEOTIDE SEQUENCE [LARGE SCALE GENOMIC DNA]</scope>
    <source>
        <strain evidence="3 4">JA135</strain>
    </source>
</reference>
<evidence type="ECO:0000313" key="4">
    <source>
        <dbReference type="Proteomes" id="UP000555728"/>
    </source>
</evidence>
<dbReference type="EC" id="3.1.1.-" evidence="3"/>
<organism evidence="3 4">
    <name type="scientific">Roseospira goensis</name>
    <dbReference type="NCBI Taxonomy" id="391922"/>
    <lineage>
        <taxon>Bacteria</taxon>
        <taxon>Pseudomonadati</taxon>
        <taxon>Pseudomonadota</taxon>
        <taxon>Alphaproteobacteria</taxon>
        <taxon>Rhodospirillales</taxon>
        <taxon>Rhodospirillaceae</taxon>
        <taxon>Roseospira</taxon>
    </lineage>
</organism>
<dbReference type="GO" id="GO:0002161">
    <property type="term" value="F:aminoacyl-tRNA deacylase activity"/>
    <property type="evidence" value="ECO:0007669"/>
    <property type="project" value="InterPro"/>
</dbReference>
<accession>A0A7W6S017</accession>
<dbReference type="CDD" id="cd04335">
    <property type="entry name" value="PrdX_deacylase"/>
    <property type="match status" value="1"/>
</dbReference>
<dbReference type="SUPFAM" id="SSF55826">
    <property type="entry name" value="YbaK/ProRS associated domain"/>
    <property type="match status" value="1"/>
</dbReference>
<dbReference type="FunFam" id="3.90.960.10:FF:000005">
    <property type="entry name" value="Putative prolyl-tRNA synthetase"/>
    <property type="match status" value="1"/>
</dbReference>
<evidence type="ECO:0000259" key="2">
    <source>
        <dbReference type="Pfam" id="PF04073"/>
    </source>
</evidence>
<dbReference type="EMBL" id="JACIGI010000014">
    <property type="protein sequence ID" value="MBB4286237.1"/>
    <property type="molecule type" value="Genomic_DNA"/>
</dbReference>
<dbReference type="Pfam" id="PF04073">
    <property type="entry name" value="tRNA_edit"/>
    <property type="match status" value="1"/>
</dbReference>
<gene>
    <name evidence="3" type="ORF">GGD88_001964</name>
</gene>
<dbReference type="RefSeq" id="WP_343056330.1">
    <property type="nucleotide sequence ID" value="NZ_JACIGI010000014.1"/>
</dbReference>
<protein>
    <submittedName>
        <fullName evidence="3">Ala-tRNA(Pro) deacylase</fullName>
        <ecNumber evidence="3">3.1.1.-</ecNumber>
    </submittedName>
</protein>
<sequence>MALPDSTAPLFAHLERLGIQTRTIEHAPVFTVEEAQATYDAIPGVHCKNLFLKDAKGTLFLVVCPHDRAIAVNQLHKRLGCKRLSFGKADLLMEVLGVEPGSVTPFALINDPDRRVTVILDAAMMAATVANYHPLVNTATTSIGTADLRRFLDDLGHTVHVVDLAAAPDAA</sequence>
<comment type="caution">
    <text evidence="3">The sequence shown here is derived from an EMBL/GenBank/DDBJ whole genome shotgun (WGS) entry which is preliminary data.</text>
</comment>
<dbReference type="InterPro" id="IPR007214">
    <property type="entry name" value="YbaK/aa-tRNA-synth-assoc-dom"/>
</dbReference>